<evidence type="ECO:0000256" key="6">
    <source>
        <dbReference type="ARBA" id="ARBA00034303"/>
    </source>
</evidence>
<proteinExistence type="inferred from homology"/>
<feature type="compositionally biased region" description="Basic and acidic residues" evidence="7">
    <location>
        <begin position="395"/>
        <end position="412"/>
    </location>
</feature>
<evidence type="ECO:0000313" key="8">
    <source>
        <dbReference type="EMBL" id="EJT50309.1"/>
    </source>
</evidence>
<dbReference type="SUPFAM" id="SSF53474">
    <property type="entry name" value="alpha/beta-Hydrolases"/>
    <property type="match status" value="1"/>
</dbReference>
<dbReference type="Proteomes" id="UP000002748">
    <property type="component" value="Unassembled WGS sequence"/>
</dbReference>
<protein>
    <recommendedName>
        <fullName evidence="10">Indole-diterpene biosynthesis protein PaxU</fullName>
    </recommendedName>
</protein>
<dbReference type="GO" id="GO:0005640">
    <property type="term" value="C:nuclear outer membrane"/>
    <property type="evidence" value="ECO:0007669"/>
    <property type="project" value="UniProtKB-SubCell"/>
</dbReference>
<comment type="subcellular location">
    <subcellularLocation>
        <location evidence="6">Nucleus outer membrane</location>
        <topology evidence="6">Single-pass membrane protein</topology>
    </subcellularLocation>
</comment>
<evidence type="ECO:0000256" key="3">
    <source>
        <dbReference type="ARBA" id="ARBA00022989"/>
    </source>
</evidence>
<feature type="region of interest" description="Disordered" evidence="7">
    <location>
        <begin position="28"/>
        <end position="95"/>
    </location>
</feature>
<comment type="caution">
    <text evidence="8">The sequence shown here is derived from an EMBL/GenBank/DDBJ whole genome shotgun (WGS) entry which is preliminary data.</text>
</comment>
<evidence type="ECO:0000256" key="7">
    <source>
        <dbReference type="SAM" id="MobiDB-lite"/>
    </source>
</evidence>
<comment type="similarity">
    <text evidence="1">Belongs to the TMEM53 family.</text>
</comment>
<sequence length="412" mass="44799">MSSRVATSAAASAAAGMIKLSPSVYFLPPLPPAPGRRPTPPPADSVSSLAASTTTLGSSISDIGKDSVYSAPSAESTTTSNSSSSASSDSGSAAVPRRDPGLILLGTWMGAAPKHIQKYTDAYRHLFPSSPILLVRSEPTDFMKPRAARENLRPAARLVEAYASNPLLPLAVPSPVSADAKTEAGASGVSKDLLKKTGLDKPERSNAGGPMLVHVWSNGGSNSLWGIRRQSSVFPRYKLIMDSCPGQFHYKATFTAFSLTIPYPWLRRLLAPLIHFMCCWFWLRLRMPGFSRLIGGEGQGGPLRLSADSHNDPKLLGVDRGRTYIYSDEDALVPSADVEEHAHQAIDRGFNVRLEKFKGSQHVAHAKKDPERYWRLVRQTWNGGLDGEGLTPQQEQKEKQRLDNHYRDQAQA</sequence>
<dbReference type="EMBL" id="ALBS01000114">
    <property type="protein sequence ID" value="EJT50309.1"/>
    <property type="molecule type" value="Genomic_DNA"/>
</dbReference>
<name>J6F048_TRIAS</name>
<evidence type="ECO:0000256" key="1">
    <source>
        <dbReference type="ARBA" id="ARBA00007387"/>
    </source>
</evidence>
<evidence type="ECO:0000313" key="9">
    <source>
        <dbReference type="Proteomes" id="UP000002748"/>
    </source>
</evidence>
<evidence type="ECO:0000256" key="4">
    <source>
        <dbReference type="ARBA" id="ARBA00023136"/>
    </source>
</evidence>
<dbReference type="VEuPathDB" id="FungiDB:A1Q1_00414"/>
<dbReference type="GeneID" id="25983928"/>
<dbReference type="OrthoDB" id="77878at2759"/>
<gene>
    <name evidence="8" type="ORF">A1Q1_00414</name>
</gene>
<evidence type="ECO:0008006" key="10">
    <source>
        <dbReference type="Google" id="ProtNLM"/>
    </source>
</evidence>
<dbReference type="HOGENOM" id="CLU_036503_0_1_1"/>
<keyword evidence="4" id="KW-0472">Membrane</keyword>
<feature type="compositionally biased region" description="Low complexity" evidence="7">
    <location>
        <begin position="44"/>
        <end position="61"/>
    </location>
</feature>
<dbReference type="InterPro" id="IPR029058">
    <property type="entry name" value="AB_hydrolase_fold"/>
</dbReference>
<dbReference type="AlphaFoldDB" id="J6F048"/>
<keyword evidence="2" id="KW-0812">Transmembrane</keyword>
<dbReference type="PANTHER" id="PTHR12265:SF30">
    <property type="entry name" value="TRANSMEMBRANE PROTEIN 53"/>
    <property type="match status" value="1"/>
</dbReference>
<evidence type="ECO:0000256" key="2">
    <source>
        <dbReference type="ARBA" id="ARBA00022692"/>
    </source>
</evidence>
<feature type="region of interest" description="Disordered" evidence="7">
    <location>
        <begin position="385"/>
        <end position="412"/>
    </location>
</feature>
<evidence type="ECO:0000256" key="5">
    <source>
        <dbReference type="ARBA" id="ARBA00023242"/>
    </source>
</evidence>
<accession>J6F048</accession>
<dbReference type="KEGG" id="tasa:A1Q1_00414"/>
<feature type="compositionally biased region" description="Low complexity" evidence="7">
    <location>
        <begin position="70"/>
        <end position="94"/>
    </location>
</feature>
<keyword evidence="5" id="KW-0539">Nucleus</keyword>
<reference evidence="8 9" key="1">
    <citation type="journal article" date="2012" name="Eukaryot. Cell">
        <title>Draft genome sequence of CBS 2479, the standard type strain of Trichosporon asahii.</title>
        <authorList>
            <person name="Yang R.Y."/>
            <person name="Li H.T."/>
            <person name="Zhu H."/>
            <person name="Zhou G.P."/>
            <person name="Wang M."/>
            <person name="Wang L."/>
        </authorList>
    </citation>
    <scope>NUCLEOTIDE SEQUENCE [LARGE SCALE GENOMIC DNA]</scope>
    <source>
        <strain evidence="9">ATCC 90039 / CBS 2479 / JCM 2466 / KCTC 7840 / NCYC 2677 / UAMH 7654</strain>
    </source>
</reference>
<keyword evidence="3" id="KW-1133">Transmembrane helix</keyword>
<organism evidence="8 9">
    <name type="scientific">Trichosporon asahii var. asahii (strain ATCC 90039 / CBS 2479 / JCM 2466 / KCTC 7840 / NBRC 103889/ NCYC 2677 / UAMH 7654)</name>
    <name type="common">Yeast</name>
    <dbReference type="NCBI Taxonomy" id="1186058"/>
    <lineage>
        <taxon>Eukaryota</taxon>
        <taxon>Fungi</taxon>
        <taxon>Dikarya</taxon>
        <taxon>Basidiomycota</taxon>
        <taxon>Agaricomycotina</taxon>
        <taxon>Tremellomycetes</taxon>
        <taxon>Trichosporonales</taxon>
        <taxon>Trichosporonaceae</taxon>
        <taxon>Trichosporon</taxon>
    </lineage>
</organism>
<dbReference type="Pfam" id="PF05705">
    <property type="entry name" value="DUF829"/>
    <property type="match status" value="1"/>
</dbReference>
<feature type="compositionally biased region" description="Pro residues" evidence="7">
    <location>
        <begin position="28"/>
        <end position="43"/>
    </location>
</feature>
<dbReference type="InterPro" id="IPR008547">
    <property type="entry name" value="DUF829_TMEM53"/>
</dbReference>
<dbReference type="PANTHER" id="PTHR12265">
    <property type="entry name" value="TRANSMEMBRANE PROTEIN 53"/>
    <property type="match status" value="1"/>
</dbReference>
<dbReference type="RefSeq" id="XP_014181538.1">
    <property type="nucleotide sequence ID" value="XM_014326063.1"/>
</dbReference>